<organism evidence="4 5">
    <name type="scientific">Giardia duodenalis assemblage B</name>
    <dbReference type="NCBI Taxonomy" id="1394984"/>
    <lineage>
        <taxon>Eukaryota</taxon>
        <taxon>Metamonada</taxon>
        <taxon>Diplomonadida</taxon>
        <taxon>Hexamitidae</taxon>
        <taxon>Giardiinae</taxon>
        <taxon>Giardia</taxon>
    </lineage>
</organism>
<name>A0A132NTA4_GIAIN</name>
<dbReference type="Pfam" id="PF12796">
    <property type="entry name" value="Ank_2"/>
    <property type="match status" value="4"/>
</dbReference>
<dbReference type="SMART" id="SM00248">
    <property type="entry name" value="ANK"/>
    <property type="match status" value="10"/>
</dbReference>
<evidence type="ECO:0000313" key="4">
    <source>
        <dbReference type="EMBL" id="KWX13310.1"/>
    </source>
</evidence>
<feature type="repeat" description="ANK" evidence="1">
    <location>
        <begin position="39"/>
        <end position="64"/>
    </location>
</feature>
<dbReference type="Proteomes" id="UP000070089">
    <property type="component" value="Unassembled WGS sequence"/>
</dbReference>
<dbReference type="OrthoDB" id="20872at2759"/>
<feature type="compositionally biased region" description="Polar residues" evidence="3">
    <location>
        <begin position="466"/>
        <end position="484"/>
    </location>
</feature>
<feature type="region of interest" description="Disordered" evidence="3">
    <location>
        <begin position="461"/>
        <end position="484"/>
    </location>
</feature>
<proteinExistence type="predicted"/>
<dbReference type="InterPro" id="IPR036770">
    <property type="entry name" value="Ankyrin_rpt-contain_sf"/>
</dbReference>
<dbReference type="InterPro" id="IPR002110">
    <property type="entry name" value="Ankyrin_rpt"/>
</dbReference>
<gene>
    <name evidence="4" type="ORF">QR46_2688</name>
</gene>
<dbReference type="VEuPathDB" id="GiardiaDB:QR46_2688"/>
<evidence type="ECO:0000256" key="2">
    <source>
        <dbReference type="SAM" id="Coils"/>
    </source>
</evidence>
<dbReference type="EMBL" id="JXTI01000074">
    <property type="protein sequence ID" value="KWX13310.1"/>
    <property type="molecule type" value="Genomic_DNA"/>
</dbReference>
<comment type="caution">
    <text evidence="4">The sequence shown here is derived from an EMBL/GenBank/DDBJ whole genome shotgun (WGS) entry which is preliminary data.</text>
</comment>
<accession>A0A132NTA4</accession>
<dbReference type="SUPFAM" id="SSF48403">
    <property type="entry name" value="Ankyrin repeat"/>
    <property type="match status" value="2"/>
</dbReference>
<evidence type="ECO:0000256" key="1">
    <source>
        <dbReference type="PROSITE-ProRule" id="PRU00023"/>
    </source>
</evidence>
<sequence>MSIETTVETAITRWFQSIVSQNYDYILSNLRMAKSRNNEGQTALHLAVRANDLQMVHILAQHEAGCLNSEGNTALLIATSLNYSNICKALLPYEKAVCTPDGRNALMVAAECGSTDALKTLLSAYPTSRDPSGTSDLDYAVLSGNIDCVGLLLQTYGYSSDDLKIALHLARKRQSCEIISVLEHACVNRMTCSTKYPSHMHTTPALSRRPSSAKLINTATAAAVATVATSTASRNLISFVSEINKIATSPRTPLSRVPSARMRRNSDVFNLYEYDNNINTNITQLKQDMLTATAKTNEMLHLADCALDRPGVDIHHSSIENRSLERPQSTRKIRPGGYLLSQSSSQTLARILNLERKGLASSYLQQKDSQQLANVSQEETIKQELDKLTARRARLARSLKEAREYTKYLVGSSSISEQKSEQTVDALEQELHAIDERIKVLVRDLDKMSVETVEDIISPIPRHSNKTTCHTSSQTNSPSVSVTHQGEAYEKDLLKESLNTDEVKPTRRPKSARLQKNLKELRDSCASVKGTIQASEILNTIERVASKIYGIESSTNAGAHIQASVSRSQAILSQTAGIDEQVQCLKRKAEVDASMKTLENNYTDILQQSRYAQDAEGTERVLSSQYAKLSAEQTELARTIRTTDQPISRSFKEKVIPPERRYELLHRTISEKREQSLLSDSSKTPLMLAVLRKNITDCKSNLRDAGRTDNDRCTALMLAASHGFLAAVQLLAPYEQRMQDKYGQTALMKAAIANSPETVLVLRDHEAGMRDHDGYTALYYALLKHNMVVAEVLKEYEGIYPTSGSQATVNKTELMIAAENNDVVRVYSLVSSQGRMQDSCGRTALMYAVEANALPCVRLLAAKESGLGTTAAHPEGSEFTALMLAVKSGNIEAAEVLLPHEGHIRRICGPNIEAYAQTDALKSLIARYQSEL</sequence>
<dbReference type="PANTHER" id="PTHR24184">
    <property type="entry name" value="SI:CH211-189E2.2"/>
    <property type="match status" value="1"/>
</dbReference>
<evidence type="ECO:0000256" key="3">
    <source>
        <dbReference type="SAM" id="MobiDB-lite"/>
    </source>
</evidence>
<dbReference type="AlphaFoldDB" id="A0A132NTA4"/>
<dbReference type="PANTHER" id="PTHR24184:SF11">
    <property type="entry name" value="ANKYRIN REPEAT AND SOCS BOX CONTAINING 3"/>
    <property type="match status" value="1"/>
</dbReference>
<keyword evidence="1" id="KW-0040">ANK repeat</keyword>
<reference evidence="4 5" key="1">
    <citation type="journal article" date="2015" name="Mol. Biochem. Parasitol.">
        <title>Identification of polymorphic genes for use in assemblage B genotyping assays through comparative genomics of multiple assemblage B Giardia duodenalis isolates.</title>
        <authorList>
            <person name="Wielinga C."/>
            <person name="Thompson R.C."/>
            <person name="Monis P."/>
            <person name="Ryan U."/>
        </authorList>
    </citation>
    <scope>NUCLEOTIDE SEQUENCE [LARGE SCALE GENOMIC DNA]</scope>
    <source>
        <strain evidence="4 5">BAH15c1</strain>
    </source>
</reference>
<evidence type="ECO:0000313" key="5">
    <source>
        <dbReference type="Proteomes" id="UP000070089"/>
    </source>
</evidence>
<protein>
    <submittedName>
        <fullName evidence="4">Protein 21.1</fullName>
    </submittedName>
</protein>
<dbReference type="PROSITE" id="PS50088">
    <property type="entry name" value="ANK_REPEAT"/>
    <property type="match status" value="1"/>
</dbReference>
<dbReference type="PROSITE" id="PS50297">
    <property type="entry name" value="ANK_REP_REGION"/>
    <property type="match status" value="1"/>
</dbReference>
<dbReference type="Gene3D" id="1.25.40.20">
    <property type="entry name" value="Ankyrin repeat-containing domain"/>
    <property type="match status" value="3"/>
</dbReference>
<feature type="coiled-coil region" evidence="2">
    <location>
        <begin position="378"/>
        <end position="444"/>
    </location>
</feature>
<keyword evidence="2" id="KW-0175">Coiled coil</keyword>